<organism evidence="1 2">
    <name type="scientific">Xanthomonas vasicola</name>
    <dbReference type="NCBI Taxonomy" id="56459"/>
    <lineage>
        <taxon>Bacteria</taxon>
        <taxon>Pseudomonadati</taxon>
        <taxon>Pseudomonadota</taxon>
        <taxon>Gammaproteobacteria</taxon>
        <taxon>Lysobacterales</taxon>
        <taxon>Lysobacteraceae</taxon>
        <taxon>Xanthomonas</taxon>
    </lineage>
</organism>
<sequence length="67" mass="7643">MFYMLCAFGIADARSRSDVSSQDVIVTFYRAGFAISAQVLQLKVRANQEIRKPIIEHSARTMALHRR</sequence>
<protein>
    <submittedName>
        <fullName evidence="1">Uncharacterized protein</fullName>
    </submittedName>
</protein>
<accession>A0ABD7S5Q9</accession>
<dbReference type="AlphaFoldDB" id="A0ABD7S5Q9"/>
<comment type="caution">
    <text evidence="1">The sequence shown here is derived from an EMBL/GenBank/DDBJ whole genome shotgun (WGS) entry which is preliminary data.</text>
</comment>
<name>A0ABD7S5Q9_XANVA</name>
<evidence type="ECO:0000313" key="1">
    <source>
        <dbReference type="EMBL" id="TWQ49898.1"/>
    </source>
</evidence>
<dbReference type="EMBL" id="VOCK01000051">
    <property type="protein sequence ID" value="TWQ49898.1"/>
    <property type="molecule type" value="Genomic_DNA"/>
</dbReference>
<dbReference type="RefSeq" id="WP_039436256.1">
    <property type="nucleotide sequence ID" value="NZ_CP034649.1"/>
</dbReference>
<evidence type="ECO:0000313" key="2">
    <source>
        <dbReference type="Proteomes" id="UP000320455"/>
    </source>
</evidence>
<dbReference type="Proteomes" id="UP000320455">
    <property type="component" value="Unassembled WGS sequence"/>
</dbReference>
<keyword evidence="2" id="KW-1185">Reference proteome</keyword>
<gene>
    <name evidence="1" type="ORF">FQK01_20450</name>
</gene>
<reference evidence="2" key="1">
    <citation type="journal article" date="2020" name="Phytopathology">
        <title>Genomic acquisitions in emerging populations of Xanthomonas vasicola pv. vasculorum infecting corn in the U.S. and Argentina.</title>
        <authorList>
            <person name="Perez-Quintero A.L."/>
        </authorList>
    </citation>
    <scope>NUCLEOTIDE SEQUENCE [LARGE SCALE GENOMIC DNA]</scope>
    <source>
        <strain evidence="2">Xvh-L</strain>
    </source>
</reference>
<proteinExistence type="predicted"/>